<proteinExistence type="predicted"/>
<comment type="caution">
    <text evidence="1">The sequence shown here is derived from an EMBL/GenBank/DDBJ whole genome shotgun (WGS) entry which is preliminary data.</text>
</comment>
<evidence type="ECO:0000313" key="2">
    <source>
        <dbReference type="Proteomes" id="UP001143856"/>
    </source>
</evidence>
<protein>
    <submittedName>
        <fullName evidence="1">Uncharacterized protein</fullName>
    </submittedName>
</protein>
<evidence type="ECO:0000313" key="1">
    <source>
        <dbReference type="EMBL" id="KAJ2998891.1"/>
    </source>
</evidence>
<gene>
    <name evidence="1" type="ORF">NUW58_g175</name>
</gene>
<keyword evidence="2" id="KW-1185">Reference proteome</keyword>
<reference evidence="1" key="1">
    <citation type="submission" date="2022-10" db="EMBL/GenBank/DDBJ databases">
        <title>Genome Sequence of Xylaria curta.</title>
        <authorList>
            <person name="Buettner E."/>
        </authorList>
    </citation>
    <scope>NUCLEOTIDE SEQUENCE</scope>
    <source>
        <strain evidence="1">Babe10</strain>
    </source>
</reference>
<sequence>MDIIFPYATSIAITLVLLFVSSRLVFNPLKGYPGPLLARLTNGYAGWHSIKGDVHLITYLDHLKYGPVVRQAPNRLVFNTLTAVQDIYLNPHVVKARIYANARFRSAPSVFTALDRADHRRRRRVVGQAISERSMREFEPSMISQIDIFLLQLLRCSQRGEAVEMTSRCKWLAMDVIGLLAFGAAWKTQTEDTLRLLPRAFAALNPRVYLFMNWPKTHKIDPGVQWLVRERIEKFRRILAGMIADRMALPRDARHDLFSFVANDERIDQAQQEGIRKSEIWGEAVLTSHLHKGGTTTATAICTVFYYLSRNPAVYAQLALEVRTTFSSGSEIRHGQQLTSCKYLRAVIDESMRMSPPTPGVMWREKDPLSTEPLVVDGHVIPPGTFVGVGLYSLMHNAEYFPEPFVFRPERWLEADAEAPQEKEARATMRRAFVPFILGDRACAGKAVAYLEISLTVAKTMWYFDFLKASGDAGELGSGRKGATGGRGRPDEYQLYDRFMAEHEGPNLMFWPRENYWEELDLLAT</sequence>
<dbReference type="EMBL" id="JAPDGR010000013">
    <property type="protein sequence ID" value="KAJ2998891.1"/>
    <property type="molecule type" value="Genomic_DNA"/>
</dbReference>
<name>A0ACC1PQ92_9PEZI</name>
<dbReference type="Proteomes" id="UP001143856">
    <property type="component" value="Unassembled WGS sequence"/>
</dbReference>
<accession>A0ACC1PQ92</accession>
<organism evidence="1 2">
    <name type="scientific">Xylaria curta</name>
    <dbReference type="NCBI Taxonomy" id="42375"/>
    <lineage>
        <taxon>Eukaryota</taxon>
        <taxon>Fungi</taxon>
        <taxon>Dikarya</taxon>
        <taxon>Ascomycota</taxon>
        <taxon>Pezizomycotina</taxon>
        <taxon>Sordariomycetes</taxon>
        <taxon>Xylariomycetidae</taxon>
        <taxon>Xylariales</taxon>
        <taxon>Xylariaceae</taxon>
        <taxon>Xylaria</taxon>
    </lineage>
</organism>